<keyword evidence="4" id="KW-1185">Reference proteome</keyword>
<name>A0AA37XBB5_9MICO</name>
<dbReference type="GO" id="GO:0016491">
    <property type="term" value="F:oxidoreductase activity"/>
    <property type="evidence" value="ECO:0007669"/>
    <property type="project" value="UniProtKB-KW"/>
</dbReference>
<evidence type="ECO:0000313" key="4">
    <source>
        <dbReference type="Proteomes" id="UP001157160"/>
    </source>
</evidence>
<dbReference type="InterPro" id="IPR002347">
    <property type="entry name" value="SDR_fam"/>
</dbReference>
<keyword evidence="2" id="KW-0560">Oxidoreductase</keyword>
<evidence type="ECO:0000313" key="3">
    <source>
        <dbReference type="EMBL" id="GMA28426.1"/>
    </source>
</evidence>
<dbReference type="NCBIfam" id="NF009384">
    <property type="entry name" value="PRK12743.1"/>
    <property type="match status" value="1"/>
</dbReference>
<dbReference type="InterPro" id="IPR020904">
    <property type="entry name" value="Sc_DH/Rdtase_CS"/>
</dbReference>
<dbReference type="InterPro" id="IPR050259">
    <property type="entry name" value="SDR"/>
</dbReference>
<reference evidence="3 4" key="1">
    <citation type="journal article" date="2014" name="Int. J. Syst. Evol. Microbiol.">
        <title>Complete genome sequence of Corynebacterium casei LMG S-19264T (=DSM 44701T), isolated from a smear-ripened cheese.</title>
        <authorList>
            <consortium name="US DOE Joint Genome Institute (JGI-PGF)"/>
            <person name="Walter F."/>
            <person name="Albersmeier A."/>
            <person name="Kalinowski J."/>
            <person name="Ruckert C."/>
        </authorList>
    </citation>
    <scope>NUCLEOTIDE SEQUENCE [LARGE SCALE GENOMIC DNA]</scope>
    <source>
        <strain evidence="3 4">NBRC 112289</strain>
    </source>
</reference>
<proteinExistence type="inferred from homology"/>
<accession>A0AA37XBB5</accession>
<organism evidence="3 4">
    <name type="scientific">Arenivirga flava</name>
    <dbReference type="NCBI Taxonomy" id="1930060"/>
    <lineage>
        <taxon>Bacteria</taxon>
        <taxon>Bacillati</taxon>
        <taxon>Actinomycetota</taxon>
        <taxon>Actinomycetes</taxon>
        <taxon>Micrococcales</taxon>
        <taxon>Microbacteriaceae</taxon>
        <taxon>Arenivirga</taxon>
    </lineage>
</organism>
<comment type="similarity">
    <text evidence="1">Belongs to the short-chain dehydrogenases/reductases (SDR) family.</text>
</comment>
<dbReference type="EMBL" id="BSUL01000001">
    <property type="protein sequence ID" value="GMA28426.1"/>
    <property type="molecule type" value="Genomic_DNA"/>
</dbReference>
<dbReference type="GO" id="GO:0032787">
    <property type="term" value="P:monocarboxylic acid metabolic process"/>
    <property type="evidence" value="ECO:0007669"/>
    <property type="project" value="UniProtKB-ARBA"/>
</dbReference>
<gene>
    <name evidence="3" type="ORF">GCM10025874_16790</name>
</gene>
<dbReference type="PANTHER" id="PTHR42879">
    <property type="entry name" value="3-OXOACYL-(ACYL-CARRIER-PROTEIN) REDUCTASE"/>
    <property type="match status" value="1"/>
</dbReference>
<dbReference type="SUPFAM" id="SSF51735">
    <property type="entry name" value="NAD(P)-binding Rossmann-fold domains"/>
    <property type="match status" value="1"/>
</dbReference>
<dbReference type="Gene3D" id="3.40.50.720">
    <property type="entry name" value="NAD(P)-binding Rossmann-like Domain"/>
    <property type="match status" value="1"/>
</dbReference>
<dbReference type="AlphaFoldDB" id="A0AA37XBB5"/>
<evidence type="ECO:0000256" key="1">
    <source>
        <dbReference type="ARBA" id="ARBA00006484"/>
    </source>
</evidence>
<dbReference type="Pfam" id="PF13561">
    <property type="entry name" value="adh_short_C2"/>
    <property type="match status" value="1"/>
</dbReference>
<protein>
    <submittedName>
        <fullName evidence="3">Oxidoreductase</fullName>
    </submittedName>
</protein>
<sequence>MTGAAIVTGADSGIGRAIAVALAEAGHDVGVAWYADEQGAHATAEEVRSLGVRAEVERFDATDPEQATGAIDALVERLGGLAVFVSNGGVAATAPLLDMPFEEWRRVLATDLDGAFVGIQHAARHLVRLHRGGRIIATGSVQSHEPMMRMTAYGAAKHGLRGLVAGAALELAEHGITVNAVAPGEIATAMTGREDAEPADGARPGIPLGRSGDAREVAALVAFLASPAASYITGASIPVDGGMLRMGPAGAAALTDSAWRS</sequence>
<comment type="caution">
    <text evidence="3">The sequence shown here is derived from an EMBL/GenBank/DDBJ whole genome shotgun (WGS) entry which is preliminary data.</text>
</comment>
<dbReference type="PRINTS" id="PR00081">
    <property type="entry name" value="GDHRDH"/>
</dbReference>
<dbReference type="FunFam" id="3.40.50.720:FF:000084">
    <property type="entry name" value="Short-chain dehydrogenase reductase"/>
    <property type="match status" value="1"/>
</dbReference>
<dbReference type="InterPro" id="IPR036291">
    <property type="entry name" value="NAD(P)-bd_dom_sf"/>
</dbReference>
<dbReference type="RefSeq" id="WP_284231767.1">
    <property type="nucleotide sequence ID" value="NZ_BSUL01000001.1"/>
</dbReference>
<evidence type="ECO:0000256" key="2">
    <source>
        <dbReference type="ARBA" id="ARBA00023002"/>
    </source>
</evidence>
<dbReference type="PROSITE" id="PS00061">
    <property type="entry name" value="ADH_SHORT"/>
    <property type="match status" value="1"/>
</dbReference>
<dbReference type="Proteomes" id="UP001157160">
    <property type="component" value="Unassembled WGS sequence"/>
</dbReference>
<dbReference type="PANTHER" id="PTHR42879:SF2">
    <property type="entry name" value="3-OXOACYL-[ACYL-CARRIER-PROTEIN] REDUCTASE FABG"/>
    <property type="match status" value="1"/>
</dbReference>